<dbReference type="EMBL" id="JBBXMP010000014">
    <property type="protein sequence ID" value="KAL0069064.1"/>
    <property type="molecule type" value="Genomic_DNA"/>
</dbReference>
<name>A0ABR3A6Q6_9AGAR</name>
<comment type="caution">
    <text evidence="2">The sequence shown here is derived from an EMBL/GenBank/DDBJ whole genome shotgun (WGS) entry which is preliminary data.</text>
</comment>
<evidence type="ECO:0000256" key="1">
    <source>
        <dbReference type="SAM" id="MobiDB-lite"/>
    </source>
</evidence>
<feature type="compositionally biased region" description="Low complexity" evidence="1">
    <location>
        <begin position="87"/>
        <end position="97"/>
    </location>
</feature>
<feature type="compositionally biased region" description="Low complexity" evidence="1">
    <location>
        <begin position="35"/>
        <end position="48"/>
    </location>
</feature>
<feature type="compositionally biased region" description="Polar residues" evidence="1">
    <location>
        <begin position="178"/>
        <end position="188"/>
    </location>
</feature>
<evidence type="ECO:0000313" key="3">
    <source>
        <dbReference type="Proteomes" id="UP001437256"/>
    </source>
</evidence>
<reference evidence="2 3" key="1">
    <citation type="submission" date="2024-05" db="EMBL/GenBank/DDBJ databases">
        <title>A draft genome resource for the thread blight pathogen Marasmius tenuissimus strain MS-2.</title>
        <authorList>
            <person name="Yulfo-Soto G.E."/>
            <person name="Baruah I.K."/>
            <person name="Amoako-Attah I."/>
            <person name="Bukari Y."/>
            <person name="Meinhardt L.W."/>
            <person name="Bailey B.A."/>
            <person name="Cohen S.P."/>
        </authorList>
    </citation>
    <scope>NUCLEOTIDE SEQUENCE [LARGE SCALE GENOMIC DNA]</scope>
    <source>
        <strain evidence="2 3">MS-2</strain>
    </source>
</reference>
<protein>
    <submittedName>
        <fullName evidence="2">Uncharacterized protein</fullName>
    </submittedName>
</protein>
<feature type="region of interest" description="Disordered" evidence="1">
    <location>
        <begin position="1"/>
        <end position="127"/>
    </location>
</feature>
<keyword evidence="3" id="KW-1185">Reference proteome</keyword>
<gene>
    <name evidence="2" type="ORF">AAF712_003750</name>
</gene>
<feature type="compositionally biased region" description="Low complexity" evidence="1">
    <location>
        <begin position="189"/>
        <end position="203"/>
    </location>
</feature>
<organism evidence="2 3">
    <name type="scientific">Marasmius tenuissimus</name>
    <dbReference type="NCBI Taxonomy" id="585030"/>
    <lineage>
        <taxon>Eukaryota</taxon>
        <taxon>Fungi</taxon>
        <taxon>Dikarya</taxon>
        <taxon>Basidiomycota</taxon>
        <taxon>Agaricomycotina</taxon>
        <taxon>Agaricomycetes</taxon>
        <taxon>Agaricomycetidae</taxon>
        <taxon>Agaricales</taxon>
        <taxon>Marasmiineae</taxon>
        <taxon>Marasmiaceae</taxon>
        <taxon>Marasmius</taxon>
    </lineage>
</organism>
<dbReference type="Proteomes" id="UP001437256">
    <property type="component" value="Unassembled WGS sequence"/>
</dbReference>
<feature type="compositionally biased region" description="Basic residues" evidence="1">
    <location>
        <begin position="11"/>
        <end position="20"/>
    </location>
</feature>
<sequence>MPSTAQLTHSQRNRLIKSTRKLGNILGETPMCEDSSVASTSSTPSGPSHRPALSLSAKSTATGRPSLSLTRPSTAPETTLPVPPLPSSLTPSPLDTPQRSPFSPTFGPLNRDSPFCPSDSETEASHKADMRKKLAKLCRTFGENVPVELVTISDSLEVGATGGIGTRPPKPLKKTKSLRLQSSKTSLKPIQPNSSSPTPTPTRTITRAASLHTSLRHSPARHSRTTSEYTGNIDREIAFTRLTAQSQNSIPPSPPLEHSGEHAMMTHRKGREWSGEWNADDMAQVVNRLRSLK</sequence>
<accession>A0ABR3A6Q6</accession>
<feature type="region of interest" description="Disordered" evidence="1">
    <location>
        <begin position="159"/>
        <end position="203"/>
    </location>
</feature>
<evidence type="ECO:0000313" key="2">
    <source>
        <dbReference type="EMBL" id="KAL0069064.1"/>
    </source>
</evidence>
<proteinExistence type="predicted"/>
<feature type="compositionally biased region" description="Polar residues" evidence="1">
    <location>
        <begin position="56"/>
        <end position="75"/>
    </location>
</feature>
<feature type="compositionally biased region" description="Polar residues" evidence="1">
    <location>
        <begin position="1"/>
        <end position="10"/>
    </location>
</feature>